<feature type="compositionally biased region" description="Polar residues" evidence="1">
    <location>
        <begin position="86"/>
        <end position="103"/>
    </location>
</feature>
<organism evidence="2">
    <name type="scientific">Spodoptera frugiperda</name>
    <name type="common">Fall armyworm</name>
    <dbReference type="NCBI Taxonomy" id="7108"/>
    <lineage>
        <taxon>Eukaryota</taxon>
        <taxon>Metazoa</taxon>
        <taxon>Ecdysozoa</taxon>
        <taxon>Arthropoda</taxon>
        <taxon>Hexapoda</taxon>
        <taxon>Insecta</taxon>
        <taxon>Pterygota</taxon>
        <taxon>Neoptera</taxon>
        <taxon>Endopterygota</taxon>
        <taxon>Lepidoptera</taxon>
        <taxon>Glossata</taxon>
        <taxon>Ditrysia</taxon>
        <taxon>Noctuoidea</taxon>
        <taxon>Noctuidae</taxon>
        <taxon>Amphipyrinae</taxon>
        <taxon>Spodoptera</taxon>
    </lineage>
</organism>
<dbReference type="AlphaFoldDB" id="A0A2H1WKE9"/>
<evidence type="ECO:0000313" key="2">
    <source>
        <dbReference type="EMBL" id="SOQ53529.1"/>
    </source>
</evidence>
<gene>
    <name evidence="2" type="ORF">SFRICE_028480</name>
</gene>
<protein>
    <submittedName>
        <fullName evidence="2">SFRICE_028480</fullName>
    </submittedName>
</protein>
<dbReference type="EMBL" id="ODYU01009250">
    <property type="protein sequence ID" value="SOQ53529.1"/>
    <property type="molecule type" value="Genomic_DNA"/>
</dbReference>
<evidence type="ECO:0000256" key="1">
    <source>
        <dbReference type="SAM" id="MobiDB-lite"/>
    </source>
</evidence>
<feature type="compositionally biased region" description="Low complexity" evidence="1">
    <location>
        <begin position="45"/>
        <end position="77"/>
    </location>
</feature>
<sequence length="103" mass="11555">MLSAYSRTVLTRNSTSFISSIPRHTTRRFKVLGDTVFTNIPESDQLQPSQTQTPHTTQSTITQTSQSTTGIQFISTQNSEQHTHRVNTQENGRSLSSARETEL</sequence>
<accession>A0A2H1WKE9</accession>
<name>A0A2H1WKE9_SPOFR</name>
<reference evidence="2" key="1">
    <citation type="submission" date="2016-07" db="EMBL/GenBank/DDBJ databases">
        <authorList>
            <person name="Bretaudeau A."/>
        </authorList>
    </citation>
    <scope>NUCLEOTIDE SEQUENCE</scope>
    <source>
        <strain evidence="2">Rice</strain>
        <tissue evidence="2">Whole body</tissue>
    </source>
</reference>
<proteinExistence type="predicted"/>
<feature type="region of interest" description="Disordered" evidence="1">
    <location>
        <begin position="40"/>
        <end position="103"/>
    </location>
</feature>